<sequence>MKTYLEYGGYPGSYEFIDNKFEWLSYMKDSIITPVIEKDILSMVHVKSPALFRQSFDLICSYAAQEISYTKLLGQLQDKGNTDLVKNYIELFEAAFLVKSLEKYSGKIIKKRSSSPKIFPLAPALYSQAIDMQFNDEYYGHSFEAFVLMELIRLRGYLRI</sequence>
<evidence type="ECO:0000313" key="2">
    <source>
        <dbReference type="EMBL" id="OUR98861.1"/>
    </source>
</evidence>
<evidence type="ECO:0000259" key="1">
    <source>
        <dbReference type="Pfam" id="PF13635"/>
    </source>
</evidence>
<feature type="domain" description="DUF4143" evidence="1">
    <location>
        <begin position="37"/>
        <end position="156"/>
    </location>
</feature>
<dbReference type="PANTHER" id="PTHR33295:SF18">
    <property type="entry name" value="AAA+ ATPASE DOMAIN-CONTAINING PROTEIN"/>
    <property type="match status" value="1"/>
</dbReference>
<gene>
    <name evidence="2" type="ORF">A9Q84_05465</name>
</gene>
<dbReference type="InterPro" id="IPR025420">
    <property type="entry name" value="DUF4143"/>
</dbReference>
<comment type="caution">
    <text evidence="2">The sequence shown here is derived from an EMBL/GenBank/DDBJ whole genome shotgun (WGS) entry which is preliminary data.</text>
</comment>
<dbReference type="Proteomes" id="UP000196531">
    <property type="component" value="Unassembled WGS sequence"/>
</dbReference>
<accession>A0A1Y5FB75</accession>
<evidence type="ECO:0000313" key="3">
    <source>
        <dbReference type="Proteomes" id="UP000196531"/>
    </source>
</evidence>
<dbReference type="EMBL" id="MAAO01000004">
    <property type="protein sequence ID" value="OUR98861.1"/>
    <property type="molecule type" value="Genomic_DNA"/>
</dbReference>
<name>A0A1Y5FB75_9BACT</name>
<dbReference type="AlphaFoldDB" id="A0A1Y5FB75"/>
<dbReference type="Pfam" id="PF13635">
    <property type="entry name" value="DUF4143"/>
    <property type="match status" value="1"/>
</dbReference>
<reference evidence="3" key="1">
    <citation type="journal article" date="2017" name="Proc. Natl. Acad. Sci. U.S.A.">
        <title>Simulation of Deepwater Horizon oil plume reveals substrate specialization within a complex community of hydrocarbon-degraders.</title>
        <authorList>
            <person name="Hu P."/>
            <person name="Dubinsky E.A."/>
            <person name="Probst A.J."/>
            <person name="Wang J."/>
            <person name="Sieber C.M.K."/>
            <person name="Tom L.M."/>
            <person name="Gardinali P."/>
            <person name="Banfield J.F."/>
            <person name="Atlas R.M."/>
            <person name="Andersen G.L."/>
        </authorList>
    </citation>
    <scope>NUCLEOTIDE SEQUENCE [LARGE SCALE GENOMIC DNA]</scope>
</reference>
<organism evidence="2 3">
    <name type="scientific">Halobacteriovorax marinus</name>
    <dbReference type="NCBI Taxonomy" id="97084"/>
    <lineage>
        <taxon>Bacteria</taxon>
        <taxon>Pseudomonadati</taxon>
        <taxon>Bdellovibrionota</taxon>
        <taxon>Bacteriovoracia</taxon>
        <taxon>Bacteriovoracales</taxon>
        <taxon>Halobacteriovoraceae</taxon>
        <taxon>Halobacteriovorax</taxon>
    </lineage>
</organism>
<dbReference type="PANTHER" id="PTHR33295">
    <property type="entry name" value="ATPASE"/>
    <property type="match status" value="1"/>
</dbReference>
<protein>
    <recommendedName>
        <fullName evidence="1">DUF4143 domain-containing protein</fullName>
    </recommendedName>
</protein>
<proteinExistence type="predicted"/>